<dbReference type="InterPro" id="IPR015003">
    <property type="entry name" value="DUF1853"/>
</dbReference>
<dbReference type="Proteomes" id="UP000450676">
    <property type="component" value="Unassembled WGS sequence"/>
</dbReference>
<dbReference type="Pfam" id="PF08907">
    <property type="entry name" value="DUF1853"/>
    <property type="match status" value="1"/>
</dbReference>
<gene>
    <name evidence="1" type="ORF">GTP77_10940</name>
</gene>
<sequence>MPAGPDALAGAGIFSRAAGAETYQERFERTWGHLTLPHVRALAWLLEAPDLLDPDSPHWQGRIATLGQAAQAAAGWLAALERDPAPLDAALGSRFYSRLGLYAEKLMAFYFEQQGTLVAHGLQVRANRNDTVGEFDFLLRHGSELLHWEFATKFYLLDDTTGAASFNHLVGPNLADTLGVKMRKTFAKQLELAYHPAAQPLLPQPVDRAQALVKGWLFYPQGSPHAVAGISPAHCLGYWSTLSEFAAGRDGAAQPDQQYVVMPRLQWLAPLKVRAATATPATPATPAAAPAAGPARINSIAAVDSAAPLDAAQVAQAVLARFEQEMSPVMVASVVERDGWLVERERGFVAPDDWRARAAARREQGLLPP</sequence>
<dbReference type="AlphaFoldDB" id="A0A7X4HBI3"/>
<comment type="caution">
    <text evidence="1">The sequence shown here is derived from an EMBL/GenBank/DDBJ whole genome shotgun (WGS) entry which is preliminary data.</text>
</comment>
<evidence type="ECO:0000313" key="1">
    <source>
        <dbReference type="EMBL" id="MYN07849.1"/>
    </source>
</evidence>
<protein>
    <submittedName>
        <fullName evidence="1">DUF1853 family protein</fullName>
    </submittedName>
</protein>
<keyword evidence="2" id="KW-1185">Reference proteome</keyword>
<dbReference type="RefSeq" id="WP_161072183.1">
    <property type="nucleotide sequence ID" value="NZ_WWCU01000009.1"/>
</dbReference>
<evidence type="ECO:0000313" key="2">
    <source>
        <dbReference type="Proteomes" id="UP000450676"/>
    </source>
</evidence>
<proteinExistence type="predicted"/>
<organism evidence="1 2">
    <name type="scientific">Pseudoduganella aquatica</name>
    <dbReference type="NCBI Taxonomy" id="2660641"/>
    <lineage>
        <taxon>Bacteria</taxon>
        <taxon>Pseudomonadati</taxon>
        <taxon>Pseudomonadota</taxon>
        <taxon>Betaproteobacteria</taxon>
        <taxon>Burkholderiales</taxon>
        <taxon>Oxalobacteraceae</taxon>
        <taxon>Telluria group</taxon>
        <taxon>Pseudoduganella</taxon>
    </lineage>
</organism>
<name>A0A7X4HBI3_9BURK</name>
<reference evidence="1 2" key="1">
    <citation type="submission" date="2019-12" db="EMBL/GenBank/DDBJ databases">
        <title>Novel species isolated from a subtropical stream in China.</title>
        <authorList>
            <person name="Lu H."/>
        </authorList>
    </citation>
    <scope>NUCLEOTIDE SEQUENCE [LARGE SCALE GENOMIC DNA]</scope>
    <source>
        <strain evidence="1 2">FT127W</strain>
    </source>
</reference>
<accession>A0A7X4HBI3</accession>
<dbReference type="EMBL" id="WWCU01000009">
    <property type="protein sequence ID" value="MYN07849.1"/>
    <property type="molecule type" value="Genomic_DNA"/>
</dbReference>